<evidence type="ECO:0000313" key="2">
    <source>
        <dbReference type="EMBL" id="KAK4463568.1"/>
    </source>
</evidence>
<proteinExistence type="predicted"/>
<feature type="compositionally biased region" description="Low complexity" evidence="1">
    <location>
        <begin position="312"/>
        <end position="338"/>
    </location>
</feature>
<accession>A0AAV9HT88</accession>
<comment type="caution">
    <text evidence="2">The sequence shown here is derived from an EMBL/GenBank/DDBJ whole genome shotgun (WGS) entry which is preliminary data.</text>
</comment>
<sequence>MSPTYLQDLCRFAEARRRQMWAKHQPSAIQGQIDSEDNVITEAQLATYLNMINTSLSSYQSIPQPTGSTSFKSASFPTNNQKLSTIHSVSSSYLEYPETGHRKPTPHVSSRSHHPNPDIPVTYKSFPPCRLHGGPPTSAGSNHSSCTHPIHHPPIYSPSNTPSPLQSISALLSANKTVQSWISSIPLPEALPESSNLGWQAPCRWSTATTTTTTTSNPPHPHPHPPPPHLAGSIRRQQLYSLVCLGYDLWSTAREKDIDLMEGNKCLLKNLRSMLAEISQVGSILQEEETNNNNNNNNKSLPGSGRHNPSGSLSSTYINSTITSNNTNNNNNNNNLSSAALPGLRSRMQQLESRRRETESTLRGLQSFTDFGPHVLILREAFVSISRDHRLPAPHGESGGSCFGGCWCCCWATTICPTAAGNIAEILGEVASGLERLREDYVKPVGEVVAVDLAFFTRETEGMLLLPPQPSSDPEAEVAPTVERAVEWLGRRYEWLGRRYREYKEWDAVFRSIRSGYKCEGISE</sequence>
<feature type="compositionally biased region" description="Pro residues" evidence="1">
    <location>
        <begin position="218"/>
        <end position="229"/>
    </location>
</feature>
<feature type="region of interest" description="Disordered" evidence="1">
    <location>
        <begin position="94"/>
        <end position="164"/>
    </location>
</feature>
<gene>
    <name evidence="2" type="ORF">QBC42DRAFT_285398</name>
</gene>
<keyword evidence="3" id="KW-1185">Reference proteome</keyword>
<reference evidence="2" key="1">
    <citation type="journal article" date="2023" name="Mol. Phylogenet. Evol.">
        <title>Genome-scale phylogeny and comparative genomics of the fungal order Sordariales.</title>
        <authorList>
            <person name="Hensen N."/>
            <person name="Bonometti L."/>
            <person name="Westerberg I."/>
            <person name="Brannstrom I.O."/>
            <person name="Guillou S."/>
            <person name="Cros-Aarteil S."/>
            <person name="Calhoun S."/>
            <person name="Haridas S."/>
            <person name="Kuo A."/>
            <person name="Mondo S."/>
            <person name="Pangilinan J."/>
            <person name="Riley R."/>
            <person name="LaButti K."/>
            <person name="Andreopoulos B."/>
            <person name="Lipzen A."/>
            <person name="Chen C."/>
            <person name="Yan M."/>
            <person name="Daum C."/>
            <person name="Ng V."/>
            <person name="Clum A."/>
            <person name="Steindorff A."/>
            <person name="Ohm R.A."/>
            <person name="Martin F."/>
            <person name="Silar P."/>
            <person name="Natvig D.O."/>
            <person name="Lalanne C."/>
            <person name="Gautier V."/>
            <person name="Ament-Velasquez S.L."/>
            <person name="Kruys A."/>
            <person name="Hutchinson M.I."/>
            <person name="Powell A.J."/>
            <person name="Barry K."/>
            <person name="Miller A.N."/>
            <person name="Grigoriev I.V."/>
            <person name="Debuchy R."/>
            <person name="Gladieux P."/>
            <person name="Hiltunen Thoren M."/>
            <person name="Johannesson H."/>
        </authorList>
    </citation>
    <scope>NUCLEOTIDE SEQUENCE</scope>
    <source>
        <strain evidence="2">PSN324</strain>
    </source>
</reference>
<dbReference type="Proteomes" id="UP001321749">
    <property type="component" value="Unassembled WGS sequence"/>
</dbReference>
<feature type="compositionally biased region" description="Low complexity" evidence="1">
    <location>
        <begin position="208"/>
        <end position="217"/>
    </location>
</feature>
<name>A0AAV9HT88_9PEZI</name>
<dbReference type="AlphaFoldDB" id="A0AAV9HT88"/>
<reference evidence="2" key="2">
    <citation type="submission" date="2023-06" db="EMBL/GenBank/DDBJ databases">
        <authorList>
            <consortium name="Lawrence Berkeley National Laboratory"/>
            <person name="Mondo S.J."/>
            <person name="Hensen N."/>
            <person name="Bonometti L."/>
            <person name="Westerberg I."/>
            <person name="Brannstrom I.O."/>
            <person name="Guillou S."/>
            <person name="Cros-Aarteil S."/>
            <person name="Calhoun S."/>
            <person name="Haridas S."/>
            <person name="Kuo A."/>
            <person name="Pangilinan J."/>
            <person name="Riley R."/>
            <person name="Labutti K."/>
            <person name="Andreopoulos B."/>
            <person name="Lipzen A."/>
            <person name="Chen C."/>
            <person name="Yanf M."/>
            <person name="Daum C."/>
            <person name="Ng V."/>
            <person name="Clum A."/>
            <person name="Steindorff A."/>
            <person name="Ohm R."/>
            <person name="Martin F."/>
            <person name="Silar P."/>
            <person name="Natvig D."/>
            <person name="Lalanne C."/>
            <person name="Gautier V."/>
            <person name="Ament-Velasquez S.L."/>
            <person name="Kruys A."/>
            <person name="Hutchinson M.I."/>
            <person name="Powell A.J."/>
            <person name="Barry K."/>
            <person name="Miller A.N."/>
            <person name="Grigoriev I.V."/>
            <person name="Debuchy R."/>
            <person name="Gladieux P."/>
            <person name="Thoren M.H."/>
            <person name="Johannesson H."/>
        </authorList>
    </citation>
    <scope>NUCLEOTIDE SEQUENCE</scope>
    <source>
        <strain evidence="2">PSN324</strain>
    </source>
</reference>
<dbReference type="EMBL" id="MU864958">
    <property type="protein sequence ID" value="KAK4463568.1"/>
    <property type="molecule type" value="Genomic_DNA"/>
</dbReference>
<feature type="region of interest" description="Disordered" evidence="1">
    <location>
        <begin position="287"/>
        <end position="341"/>
    </location>
</feature>
<protein>
    <submittedName>
        <fullName evidence="2">Uncharacterized protein</fullName>
    </submittedName>
</protein>
<feature type="compositionally biased region" description="Basic residues" evidence="1">
    <location>
        <begin position="102"/>
        <end position="114"/>
    </location>
</feature>
<organism evidence="2 3">
    <name type="scientific">Cladorrhinum samala</name>
    <dbReference type="NCBI Taxonomy" id="585594"/>
    <lineage>
        <taxon>Eukaryota</taxon>
        <taxon>Fungi</taxon>
        <taxon>Dikarya</taxon>
        <taxon>Ascomycota</taxon>
        <taxon>Pezizomycotina</taxon>
        <taxon>Sordariomycetes</taxon>
        <taxon>Sordariomycetidae</taxon>
        <taxon>Sordariales</taxon>
        <taxon>Podosporaceae</taxon>
        <taxon>Cladorrhinum</taxon>
    </lineage>
</organism>
<evidence type="ECO:0000256" key="1">
    <source>
        <dbReference type="SAM" id="MobiDB-lite"/>
    </source>
</evidence>
<feature type="region of interest" description="Disordered" evidence="1">
    <location>
        <begin position="208"/>
        <end position="232"/>
    </location>
</feature>
<evidence type="ECO:0000313" key="3">
    <source>
        <dbReference type="Proteomes" id="UP001321749"/>
    </source>
</evidence>
<feature type="compositionally biased region" description="Polar residues" evidence="1">
    <location>
        <begin position="138"/>
        <end position="147"/>
    </location>
</feature>